<dbReference type="Proteomes" id="UP001162001">
    <property type="component" value="Segment"/>
</dbReference>
<organism evidence="1 2">
    <name type="scientific">Fadolivirus FV1/VV64</name>
    <dbReference type="NCBI Taxonomy" id="3070911"/>
    <lineage>
        <taxon>Viruses</taxon>
        <taxon>Varidnaviria</taxon>
        <taxon>Bamfordvirae</taxon>
        <taxon>Nucleocytoviricota</taxon>
        <taxon>Megaviricetes</taxon>
        <taxon>Imitervirales</taxon>
        <taxon>Mimiviridae</taxon>
        <taxon>Klosneuvirinae</taxon>
        <taxon>Fadolivirus</taxon>
        <taxon>Fadolivirus algeromassiliense</taxon>
    </lineage>
</organism>
<reference evidence="1 2" key="1">
    <citation type="submission" date="2020-04" db="EMBL/GenBank/DDBJ databases">
        <title>Advantages and limits of metagenomic assembly and binning of a giant virus.</title>
        <authorList>
            <person name="Schulz F."/>
            <person name="Andreani J."/>
            <person name="Francis R."/>
            <person name="Boudjemaa H."/>
            <person name="Bou Khalil J.Y."/>
            <person name="Lee J."/>
            <person name="La Scola B."/>
            <person name="Woyke T."/>
        </authorList>
    </citation>
    <scope>NUCLEOTIDE SEQUENCE [LARGE SCALE GENOMIC DNA]</scope>
    <source>
        <strain evidence="1 2">FV1/VV64</strain>
    </source>
</reference>
<evidence type="ECO:0000313" key="1">
    <source>
        <dbReference type="EMBL" id="QKF94722.1"/>
    </source>
</evidence>
<proteinExistence type="predicted"/>
<dbReference type="EMBL" id="MT418680">
    <property type="protein sequence ID" value="QKF94722.1"/>
    <property type="molecule type" value="Genomic_DNA"/>
</dbReference>
<sequence length="199" mass="22406">MSKISITRALVELKTLDSRIQKKIDSSVFVSFKGQFHQPADGIKDAAANFQSITDLIERRKKIKSAIVSSNATTKVTICGVEMTMAEAIETKSSIKHKKNLLAVLKSQYGNAVANIESINAKVRRDIETKSNRDNGDKDKQQMTLEEFSKTYVSLHGVELFDPLKVSQKVEQLEQFITQFEQEVDYILSEKNATTFIEV</sequence>
<accession>A0A7D3R1R8</accession>
<evidence type="ECO:0000313" key="2">
    <source>
        <dbReference type="Proteomes" id="UP001162001"/>
    </source>
</evidence>
<gene>
    <name evidence="1" type="ORF">Fadolivirus_1_1264</name>
</gene>
<keyword evidence="2" id="KW-1185">Reference proteome</keyword>
<protein>
    <submittedName>
        <fullName evidence="1">Uncharacterized protein</fullName>
    </submittedName>
</protein>
<name>A0A7D3R1R8_9VIRU</name>